<name>A0AAW7XH06_9GAMM</name>
<dbReference type="Proteomes" id="UP001169862">
    <property type="component" value="Unassembled WGS sequence"/>
</dbReference>
<protein>
    <submittedName>
        <fullName evidence="5">Tetratricopeptide repeat protein</fullName>
    </submittedName>
</protein>
<keyword evidence="1" id="KW-0677">Repeat</keyword>
<dbReference type="EMBL" id="JAUOPG010000002">
    <property type="protein sequence ID" value="MDO6452877.1"/>
    <property type="molecule type" value="Genomic_DNA"/>
</dbReference>
<dbReference type="RefSeq" id="WP_303548955.1">
    <property type="nucleotide sequence ID" value="NZ_JAUOPG010000002.1"/>
</dbReference>
<dbReference type="InterPro" id="IPR051685">
    <property type="entry name" value="Ycf3/AcsC/BcsC/TPR_MFPF"/>
</dbReference>
<dbReference type="InterPro" id="IPR011990">
    <property type="entry name" value="TPR-like_helical_dom_sf"/>
</dbReference>
<dbReference type="InterPro" id="IPR032710">
    <property type="entry name" value="NTF2-like_dom_sf"/>
</dbReference>
<dbReference type="PROSITE" id="PS50293">
    <property type="entry name" value="TPR_REGION"/>
    <property type="match status" value="1"/>
</dbReference>
<evidence type="ECO:0000259" key="4">
    <source>
        <dbReference type="Pfam" id="PF24125"/>
    </source>
</evidence>
<dbReference type="AlphaFoldDB" id="A0AAW7XH06"/>
<dbReference type="SUPFAM" id="SSF54427">
    <property type="entry name" value="NTF2-like"/>
    <property type="match status" value="1"/>
</dbReference>
<dbReference type="Pfam" id="PF14559">
    <property type="entry name" value="TPR_19"/>
    <property type="match status" value="1"/>
</dbReference>
<dbReference type="Gene3D" id="3.10.450.50">
    <property type="match status" value="1"/>
</dbReference>
<dbReference type="PANTHER" id="PTHR44943:SF8">
    <property type="entry name" value="TPR REPEAT-CONTAINING PROTEIN MJ0263"/>
    <property type="match status" value="1"/>
</dbReference>
<sequence>MDIKRTPLAIILAATMATGCSASNRDDSRQSYCRNGGSTTDYTCDQEKQIPDRELIGSKSLPSTDEAWMQSKLAEIKTWLQQEKTDSNGAVSSTQKPANARISVRDPSATDPELMRIEAMSRKGDHRAAMSAVNSFLANNPENLEGQLTKSLVLNNMGRLDEAESLLKSAINRYPTSPEVYNNLAVLYAEQGDYGQAIETLLQAFSTHPTYAQVHQNLRELYATVASQAYSRALDLNQQTNSPQLVMLRRTSDVNSPDLGYQAASISTQASLSENDKAVASNQPKPAAVEKPIIKPAATVEAKPIEKPVVIAAVKPEVKPETIKPEPPKVEPPKAAVVKAPEPVIVEASTKADEPSTPQLVREAVAHVNAWAKAWAAQDIDGYLNSYTNNYRPSTKLSHNGWVAQRKDRLAKPTFIKVELANVKTTILDSKTAKVTFNQSYQSNTYKDQTNKQLTLTRINGQWLIVKEQSL</sequence>
<proteinExistence type="predicted"/>
<dbReference type="PANTHER" id="PTHR44943">
    <property type="entry name" value="CELLULOSE SYNTHASE OPERON PROTEIN C"/>
    <property type="match status" value="1"/>
</dbReference>
<organism evidence="5 6">
    <name type="scientific">Neptunomonas phycophila</name>
    <dbReference type="NCBI Taxonomy" id="1572645"/>
    <lineage>
        <taxon>Bacteria</taxon>
        <taxon>Pseudomonadati</taxon>
        <taxon>Pseudomonadota</taxon>
        <taxon>Gammaproteobacteria</taxon>
        <taxon>Oceanospirillales</taxon>
        <taxon>Oceanospirillaceae</taxon>
        <taxon>Neptunomonas</taxon>
    </lineage>
</organism>
<dbReference type="SUPFAM" id="SSF48452">
    <property type="entry name" value="TPR-like"/>
    <property type="match status" value="1"/>
</dbReference>
<dbReference type="Gene3D" id="1.25.40.10">
    <property type="entry name" value="Tetratricopeptide repeat domain"/>
    <property type="match status" value="1"/>
</dbReference>
<evidence type="ECO:0000313" key="6">
    <source>
        <dbReference type="Proteomes" id="UP001169862"/>
    </source>
</evidence>
<dbReference type="InterPro" id="IPR056203">
    <property type="entry name" value="Cds6_C"/>
</dbReference>
<feature type="domain" description="Cds6 C-terminal" evidence="4">
    <location>
        <begin position="365"/>
        <end position="469"/>
    </location>
</feature>
<feature type="repeat" description="TPR" evidence="3">
    <location>
        <begin position="178"/>
        <end position="211"/>
    </location>
</feature>
<evidence type="ECO:0000256" key="1">
    <source>
        <dbReference type="ARBA" id="ARBA00022737"/>
    </source>
</evidence>
<dbReference type="PROSITE" id="PS51257">
    <property type="entry name" value="PROKAR_LIPOPROTEIN"/>
    <property type="match status" value="1"/>
</dbReference>
<keyword evidence="2 3" id="KW-0802">TPR repeat</keyword>
<gene>
    <name evidence="5" type="ORF">Q4490_04805</name>
</gene>
<evidence type="ECO:0000256" key="3">
    <source>
        <dbReference type="PROSITE-ProRule" id="PRU00339"/>
    </source>
</evidence>
<comment type="caution">
    <text evidence="5">The sequence shown here is derived from an EMBL/GenBank/DDBJ whole genome shotgun (WGS) entry which is preliminary data.</text>
</comment>
<dbReference type="SMART" id="SM00028">
    <property type="entry name" value="TPR"/>
    <property type="match status" value="2"/>
</dbReference>
<evidence type="ECO:0000256" key="2">
    <source>
        <dbReference type="ARBA" id="ARBA00022803"/>
    </source>
</evidence>
<dbReference type="InterPro" id="IPR019734">
    <property type="entry name" value="TPR_rpt"/>
</dbReference>
<accession>A0AAW7XH06</accession>
<dbReference type="PROSITE" id="PS50005">
    <property type="entry name" value="TPR"/>
    <property type="match status" value="1"/>
</dbReference>
<dbReference type="Pfam" id="PF24125">
    <property type="entry name" value="Cds6_C"/>
    <property type="match status" value="1"/>
</dbReference>
<reference evidence="5" key="1">
    <citation type="submission" date="2023-07" db="EMBL/GenBank/DDBJ databases">
        <title>Genome content predicts the carbon catabolic preferences of heterotrophic bacteria.</title>
        <authorList>
            <person name="Gralka M."/>
        </authorList>
    </citation>
    <scope>NUCLEOTIDE SEQUENCE</scope>
    <source>
        <strain evidence="5">I2M16</strain>
    </source>
</reference>
<evidence type="ECO:0000313" key="5">
    <source>
        <dbReference type="EMBL" id="MDO6452877.1"/>
    </source>
</evidence>